<organism evidence="4 5">
    <name type="scientific">Amycolatopsis marina</name>
    <dbReference type="NCBI Taxonomy" id="490629"/>
    <lineage>
        <taxon>Bacteria</taxon>
        <taxon>Bacillati</taxon>
        <taxon>Actinomycetota</taxon>
        <taxon>Actinomycetes</taxon>
        <taxon>Pseudonocardiales</taxon>
        <taxon>Pseudonocardiaceae</taxon>
        <taxon>Amycolatopsis</taxon>
    </lineage>
</organism>
<evidence type="ECO:0000313" key="4">
    <source>
        <dbReference type="EMBL" id="SFB57806.1"/>
    </source>
</evidence>
<proteinExistence type="inferred from homology"/>
<dbReference type="SUPFAM" id="SSF56235">
    <property type="entry name" value="N-terminal nucleophile aminohydrolases (Ntn hydrolases)"/>
    <property type="match status" value="1"/>
</dbReference>
<evidence type="ECO:0000259" key="3">
    <source>
        <dbReference type="PROSITE" id="PS51278"/>
    </source>
</evidence>
<dbReference type="Pfam" id="PF13230">
    <property type="entry name" value="GATase_4"/>
    <property type="match status" value="1"/>
</dbReference>
<comment type="pathway">
    <text evidence="2">Amino-acid biosynthesis; ergothioneine biosynthesis.</text>
</comment>
<dbReference type="UniPathway" id="UPA01014"/>
<keyword evidence="1 2" id="KW-0315">Glutamine amidotransferase</keyword>
<dbReference type="AlphaFoldDB" id="A0A1I1C700"/>
<dbReference type="PROSITE" id="PS51278">
    <property type="entry name" value="GATASE_TYPE_2"/>
    <property type="match status" value="1"/>
</dbReference>
<feature type="domain" description="Glutamine amidotransferase type-2" evidence="3">
    <location>
        <begin position="2"/>
        <end position="254"/>
    </location>
</feature>
<comment type="function">
    <text evidence="2">Catalyzes the hydrolysis of the gamma-glutamyl amide bond of hercynyl-gamma-L-glutamyl-L-cysteine sulfoxide to produce hercynylcysteine sulfoxide, a step in the biosynthesis pathway of ergothioneine.</text>
</comment>
<evidence type="ECO:0000256" key="1">
    <source>
        <dbReference type="ARBA" id="ARBA00022962"/>
    </source>
</evidence>
<evidence type="ECO:0000256" key="2">
    <source>
        <dbReference type="HAMAP-Rule" id="MF_02036"/>
    </source>
</evidence>
<dbReference type="InterPro" id="IPR029055">
    <property type="entry name" value="Ntn_hydrolases_N"/>
</dbReference>
<dbReference type="OrthoDB" id="9804310at2"/>
<sequence length="254" mass="26966">MCRHLAYVGAACSPTRLLLAAPHSLTRQSHAPRDMRGGGTVNVDGFGLGWYPADAEPVRYRRSGPIWADAGLPELAASLRTRAFLAAVRSATPGMPVSEGACAPFGAGRWLFSHNGIIAGWPDSMAELAGKLPITDLLRLDAPTDSALLWAMLHDRLRSGQPPESAVTGLVTEVERAAPGSRLNLLLTDGERIIATAWSHALSVRGDSSGVVIASEPCDSDPEWTPVPDRHAVVATRDSVDLVPINADRSSRTP</sequence>
<dbReference type="InterPro" id="IPR026869">
    <property type="entry name" value="EgtC-like"/>
</dbReference>
<keyword evidence="4" id="KW-0808">Transferase</keyword>
<dbReference type="RefSeq" id="WP_091677266.1">
    <property type="nucleotide sequence ID" value="NZ_FOKG01000021.1"/>
</dbReference>
<dbReference type="PANTHER" id="PTHR43187:SF2">
    <property type="entry name" value="GAMMA-GLUTAMYL-HERCYNYLCYSTEINE SULFOXIDE HYDROLASE"/>
    <property type="match status" value="1"/>
</dbReference>
<dbReference type="Proteomes" id="UP000243799">
    <property type="component" value="Unassembled WGS sequence"/>
</dbReference>
<dbReference type="EC" id="3.5.1.118" evidence="2"/>
<dbReference type="EMBL" id="FOKG01000021">
    <property type="protein sequence ID" value="SFB57806.1"/>
    <property type="molecule type" value="Genomic_DNA"/>
</dbReference>
<dbReference type="InterPro" id="IPR017932">
    <property type="entry name" value="GATase_2_dom"/>
</dbReference>
<dbReference type="InterPro" id="IPR052373">
    <property type="entry name" value="Gamma-glu_amide_hydrolase"/>
</dbReference>
<accession>A0A1I1C700</accession>
<dbReference type="STRING" id="490629.SAMN05216266_12161"/>
<evidence type="ECO:0000313" key="5">
    <source>
        <dbReference type="Proteomes" id="UP000243799"/>
    </source>
</evidence>
<keyword evidence="2" id="KW-0378">Hydrolase</keyword>
<dbReference type="InterPro" id="IPR017808">
    <property type="entry name" value="EgtC"/>
</dbReference>
<gene>
    <name evidence="2" type="primary">egtC</name>
    <name evidence="4" type="ORF">SAMN05216266_12161</name>
</gene>
<protein>
    <recommendedName>
        <fullName evidence="2">Gamma-glutamyl-hercynylcysteine sulfoxide hydrolase</fullName>
        <ecNumber evidence="2">3.5.1.118</ecNumber>
    </recommendedName>
    <alternativeName>
        <fullName evidence="2">Gamma-glutamyl hercynylcysteine S-oxide hydrolase</fullName>
    </alternativeName>
</protein>
<dbReference type="GO" id="GO:0016811">
    <property type="term" value="F:hydrolase activity, acting on carbon-nitrogen (but not peptide) bonds, in linear amides"/>
    <property type="evidence" value="ECO:0007669"/>
    <property type="project" value="UniProtKB-UniRule"/>
</dbReference>
<dbReference type="GO" id="GO:0052699">
    <property type="term" value="P:ergothioneine biosynthetic process"/>
    <property type="evidence" value="ECO:0007669"/>
    <property type="project" value="UniProtKB-UniRule"/>
</dbReference>
<dbReference type="NCBIfam" id="TIGR03442">
    <property type="entry name" value="ergothioneine biosynthesis protein EgtC"/>
    <property type="match status" value="1"/>
</dbReference>
<comment type="catalytic activity">
    <reaction evidence="2">
        <text>gamma-L-glutamyl-hercynylcysteine S-oxide + H2O = S-(hercyn-2-yl)-L-cysteine S-oxide + L-glutamate</text>
        <dbReference type="Rhea" id="RHEA:42684"/>
        <dbReference type="ChEBI" id="CHEBI:15377"/>
        <dbReference type="ChEBI" id="CHEBI:29985"/>
        <dbReference type="ChEBI" id="CHEBI:82703"/>
        <dbReference type="ChEBI" id="CHEBI:82706"/>
        <dbReference type="EC" id="3.5.1.118"/>
    </reaction>
</comment>
<dbReference type="PANTHER" id="PTHR43187">
    <property type="entry name" value="GLUTAMINE AMIDOTRANSFERASE DUG3-RELATED"/>
    <property type="match status" value="1"/>
</dbReference>
<keyword evidence="5" id="KW-1185">Reference proteome</keyword>
<dbReference type="Gene3D" id="3.60.20.10">
    <property type="entry name" value="Glutamine Phosphoribosylpyrophosphate, subunit 1, domain 1"/>
    <property type="match status" value="1"/>
</dbReference>
<dbReference type="HAMAP" id="MF_02036">
    <property type="entry name" value="EgtC"/>
    <property type="match status" value="1"/>
</dbReference>
<dbReference type="InterPro" id="IPR032889">
    <property type="entry name" value="EgtC_Actinobacteria"/>
</dbReference>
<dbReference type="CDD" id="cd01908">
    <property type="entry name" value="YafJ"/>
    <property type="match status" value="1"/>
</dbReference>
<dbReference type="GO" id="GO:0016740">
    <property type="term" value="F:transferase activity"/>
    <property type="evidence" value="ECO:0007669"/>
    <property type="project" value="UniProtKB-KW"/>
</dbReference>
<name>A0A1I1C700_9PSEU</name>
<reference evidence="5" key="1">
    <citation type="submission" date="2016-10" db="EMBL/GenBank/DDBJ databases">
        <authorList>
            <person name="Varghese N."/>
            <person name="Submissions S."/>
        </authorList>
    </citation>
    <scope>NUCLEOTIDE SEQUENCE [LARGE SCALE GENOMIC DNA]</scope>
    <source>
        <strain evidence="5">CGMCC 4.3568</strain>
    </source>
</reference>